<evidence type="ECO:0000313" key="3">
    <source>
        <dbReference type="Proteomes" id="UP000325008"/>
    </source>
</evidence>
<dbReference type="EMBL" id="OOIQ01000005">
    <property type="protein sequence ID" value="SPO44935.1"/>
    <property type="molecule type" value="Genomic_DNA"/>
</dbReference>
<evidence type="ECO:0000313" key="2">
    <source>
        <dbReference type="EMBL" id="SPO44935.1"/>
    </source>
</evidence>
<reference evidence="2" key="1">
    <citation type="submission" date="2018-03" db="EMBL/GenBank/DDBJ databases">
        <authorList>
            <person name="Guldener U."/>
        </authorList>
    </citation>
    <scope>NUCLEOTIDE SEQUENCE [LARGE SCALE GENOMIC DNA]</scope>
    <source>
        <strain evidence="2">ATCC34888</strain>
    </source>
</reference>
<accession>A0A5C3FMD0</accession>
<protein>
    <submittedName>
        <fullName evidence="2">Uncharacterized protein</fullName>
    </submittedName>
</protein>
<feature type="region of interest" description="Disordered" evidence="1">
    <location>
        <begin position="1"/>
        <end position="25"/>
    </location>
</feature>
<dbReference type="Proteomes" id="UP000325008">
    <property type="component" value="Unassembled WGS sequence"/>
</dbReference>
<comment type="caution">
    <text evidence="2">The sequence shown here is derived from an EMBL/GenBank/DDBJ whole genome shotgun (WGS) entry which is preliminary data.</text>
</comment>
<proteinExistence type="predicted"/>
<name>A0A5C3FMD0_PSEA2</name>
<sequence>MNLAAAEQREDAAQPSAKRNLPVEQEGLERAFNRGLEKNFGTAIPKHIGSSPSERLRAWIGNGHAAMKRCLDRSNSGL</sequence>
<evidence type="ECO:0000256" key="1">
    <source>
        <dbReference type="SAM" id="MobiDB-lite"/>
    </source>
</evidence>
<organism evidence="2 3">
    <name type="scientific">Pseudozyma antarctica</name>
    <name type="common">Yeast</name>
    <name type="synonym">Candida antarctica</name>
    <dbReference type="NCBI Taxonomy" id="84753"/>
    <lineage>
        <taxon>Eukaryota</taxon>
        <taxon>Fungi</taxon>
        <taxon>Dikarya</taxon>
        <taxon>Basidiomycota</taxon>
        <taxon>Ustilaginomycotina</taxon>
        <taxon>Ustilaginomycetes</taxon>
        <taxon>Ustilaginales</taxon>
        <taxon>Ustilaginaceae</taxon>
        <taxon>Moesziomyces</taxon>
    </lineage>
</organism>
<dbReference type="AlphaFoldDB" id="A0A5C3FMD0"/>
<keyword evidence="3" id="KW-1185">Reference proteome</keyword>
<gene>
    <name evidence="2" type="ORF">PSANT_02621</name>
</gene>